<evidence type="ECO:0000313" key="2">
    <source>
        <dbReference type="EMBL" id="ACM20052.1"/>
    </source>
</evidence>
<evidence type="ECO:0000256" key="1">
    <source>
        <dbReference type="SAM" id="SignalP"/>
    </source>
</evidence>
<dbReference type="RefSeq" id="WP_012646781.1">
    <property type="nucleotide sequence ID" value="NC_011979.1"/>
</dbReference>
<dbReference type="AlphaFoldDB" id="B9M6J2"/>
<dbReference type="STRING" id="316067.Geob_1694"/>
<reference evidence="2 3" key="1">
    <citation type="submission" date="2009-01" db="EMBL/GenBank/DDBJ databases">
        <title>Complete sequence of Geobacter sp. FRC-32.</title>
        <authorList>
            <consortium name="US DOE Joint Genome Institute"/>
            <person name="Lucas S."/>
            <person name="Copeland A."/>
            <person name="Lapidus A."/>
            <person name="Glavina del Rio T."/>
            <person name="Dalin E."/>
            <person name="Tice H."/>
            <person name="Bruce D."/>
            <person name="Goodwin L."/>
            <person name="Pitluck S."/>
            <person name="Saunders E."/>
            <person name="Brettin T."/>
            <person name="Detter J.C."/>
            <person name="Han C."/>
            <person name="Larimer F."/>
            <person name="Land M."/>
            <person name="Hauser L."/>
            <person name="Kyrpides N."/>
            <person name="Ovchinnikova G."/>
            <person name="Kostka J."/>
            <person name="Richardson P."/>
        </authorList>
    </citation>
    <scope>NUCLEOTIDE SEQUENCE [LARGE SCALE GENOMIC DNA]</scope>
    <source>
        <strain evidence="3">DSM 22248 / JCM 15807 / FRC-32</strain>
    </source>
</reference>
<name>B9M6J2_GEODF</name>
<keyword evidence="1" id="KW-0732">Signal</keyword>
<gene>
    <name evidence="2" type="ordered locus">Geob_1694</name>
</gene>
<evidence type="ECO:0008006" key="4">
    <source>
        <dbReference type="Google" id="ProtNLM"/>
    </source>
</evidence>
<dbReference type="KEGG" id="geo:Geob_1694"/>
<dbReference type="HOGENOM" id="CLU_426269_0_0_7"/>
<organism evidence="2 3">
    <name type="scientific">Geotalea daltonii (strain DSM 22248 / JCM 15807 / FRC-32)</name>
    <name type="common">Geobacter daltonii</name>
    <dbReference type="NCBI Taxonomy" id="316067"/>
    <lineage>
        <taxon>Bacteria</taxon>
        <taxon>Pseudomonadati</taxon>
        <taxon>Thermodesulfobacteriota</taxon>
        <taxon>Desulfuromonadia</taxon>
        <taxon>Geobacterales</taxon>
        <taxon>Geobacteraceae</taxon>
        <taxon>Geotalea</taxon>
    </lineage>
</organism>
<dbReference type="PROSITE" id="PS51257">
    <property type="entry name" value="PROKAR_LIPOPROTEIN"/>
    <property type="match status" value="1"/>
</dbReference>
<dbReference type="Proteomes" id="UP000007721">
    <property type="component" value="Chromosome"/>
</dbReference>
<evidence type="ECO:0000313" key="3">
    <source>
        <dbReference type="Proteomes" id="UP000007721"/>
    </source>
</evidence>
<protein>
    <recommendedName>
        <fullName evidence="4">IPT/TIG domain-containing protein</fullName>
    </recommendedName>
</protein>
<feature type="chain" id="PRO_5002886704" description="IPT/TIG domain-containing protein" evidence="1">
    <location>
        <begin position="20"/>
        <end position="642"/>
    </location>
</feature>
<dbReference type="EMBL" id="CP001390">
    <property type="protein sequence ID" value="ACM20052.1"/>
    <property type="molecule type" value="Genomic_DNA"/>
</dbReference>
<sequence length="642" mass="67816">MGNRFIFSTLLFFILMACAGCSGSGTAGTSKVTVSFGQAAAKGGVTSKTVFAGMTTAATSTGILPSIVKKITITVTAPDMTDIVRVITVAPGQTSASDSFAVPNGSGRVFKVIAQDNYNNTPYTGSTTVDLNGTDTAVPVTMQEDVNQAITAKLYLYFKDTIEAKGTALTAADLDRFYATSFGIHDGLGRAAAIDFDVKDYKFGDILSKGMVSLTASAKPLSAAVGSPVKVTGKGFFKDGSYGFPDDGFIMVKENGEWKITGNNYRSAVEMRGITAQWLGLPTGVRIESGFMVRVEDRDNIGLVSAVVKGPGLPTGGIVLAQDAMYPQQMRLGNAYWASPQLPTKQWEMYVIDDATLGSIAPNSVYTFSIYDSNNVVVETRTVTMPARPWLRSEVTAAYFPALSGISPVTGATDGHYLADARISGTLTYGVAVPTAFKASWFDTYLNYYGWDSLGKAGYFFDRDLLLSDTSASFSSTLPVLAIGGNLTVAAEDFDNRREIETTWLFYGPPSPMQISSVIPFMTTTFQDPTGVTAPAGGTIWKFGTAPPTVTWGGSLLFASGVEVFLLADDPGKLATPLSSGDPFPGSIWVKLTPTVVPASTGTFTLSAPVETLGIVGSGCRIMVVSTSGDVWALSAPFIISP</sequence>
<keyword evidence="3" id="KW-1185">Reference proteome</keyword>
<feature type="signal peptide" evidence="1">
    <location>
        <begin position="1"/>
        <end position="19"/>
    </location>
</feature>
<proteinExistence type="predicted"/>
<accession>B9M6J2</accession>
<dbReference type="OrthoDB" id="5397545at2"/>